<dbReference type="Pfam" id="PF00400">
    <property type="entry name" value="WD40"/>
    <property type="match status" value="3"/>
</dbReference>
<evidence type="ECO:0000256" key="3">
    <source>
        <dbReference type="PROSITE-ProRule" id="PRU00221"/>
    </source>
</evidence>
<evidence type="ECO:0000313" key="4">
    <source>
        <dbReference type="EMBL" id="CAD9244740.1"/>
    </source>
</evidence>
<protein>
    <recommendedName>
        <fullName evidence="5">Anaphase-promoting complex subunit 4 WD40 domain-containing protein</fullName>
    </recommendedName>
</protein>
<evidence type="ECO:0000256" key="1">
    <source>
        <dbReference type="ARBA" id="ARBA00022574"/>
    </source>
</evidence>
<gene>
    <name evidence="4" type="ORF">PPAR1163_LOCUS3088</name>
</gene>
<proteinExistence type="predicted"/>
<sequence>MAFSFGSGGGGGFGGGAAAGGFGATTGGFGASAANPAVANPNPNNDLVVPSPPGDTVSQLALNDNGTGLLASSWDGKVSFWQVARGPQVTVTPQAQITHEGPALCCGFASDGTTAFSGGADGKVKMWQLGQANRPEQQVGAHDAPVKCLTFCAELNMLITAGWDKKLKFWDCRSPNPAGQFDLPERAYCMSAGFPYLGVATANRRLCFYNLQGQPSLAEERESPLKYQSSCLALFPAGSQRPGFALGSVEGRVAIHYFKGTDKDSFAFKCHRDSSTSRIYAVNAIAFHSGDIFTTMGSDGKFHFWNKFKKTRLKGYEALGESITAGAFNKGGEIFAYAAGYDWREGAAGYNEQQAASRIFLHAVSKEDLEGKGKRR</sequence>
<accession>A0A7S1TT28</accession>
<dbReference type="Gene3D" id="2.130.10.10">
    <property type="entry name" value="YVTN repeat-like/Quinoprotein amine dehydrogenase"/>
    <property type="match status" value="1"/>
</dbReference>
<feature type="repeat" description="WD" evidence="3">
    <location>
        <begin position="96"/>
        <end position="137"/>
    </location>
</feature>
<keyword evidence="2" id="KW-0677">Repeat</keyword>
<evidence type="ECO:0000256" key="2">
    <source>
        <dbReference type="ARBA" id="ARBA00022737"/>
    </source>
</evidence>
<dbReference type="InterPro" id="IPR015943">
    <property type="entry name" value="WD40/YVTN_repeat-like_dom_sf"/>
</dbReference>
<keyword evidence="1 3" id="KW-0853">WD repeat</keyword>
<name>A0A7S1TT28_9STRA</name>
<dbReference type="SMART" id="SM00320">
    <property type="entry name" value="WD40"/>
    <property type="match status" value="4"/>
</dbReference>
<dbReference type="PANTHER" id="PTHR10971">
    <property type="entry name" value="MRNA EXPORT FACTOR AND BUB3"/>
    <property type="match status" value="1"/>
</dbReference>
<dbReference type="AlphaFoldDB" id="A0A7S1TT28"/>
<dbReference type="InterPro" id="IPR036322">
    <property type="entry name" value="WD40_repeat_dom_sf"/>
</dbReference>
<organism evidence="4">
    <name type="scientific">Phaeomonas parva</name>
    <dbReference type="NCBI Taxonomy" id="124430"/>
    <lineage>
        <taxon>Eukaryota</taxon>
        <taxon>Sar</taxon>
        <taxon>Stramenopiles</taxon>
        <taxon>Ochrophyta</taxon>
        <taxon>Pinguiophyceae</taxon>
        <taxon>Pinguiochrysidales</taxon>
        <taxon>Pinguiochrysidaceae</taxon>
        <taxon>Phaeomonas</taxon>
    </lineage>
</organism>
<dbReference type="PROSITE" id="PS50082">
    <property type="entry name" value="WD_REPEATS_2"/>
    <property type="match status" value="2"/>
</dbReference>
<evidence type="ECO:0008006" key="5">
    <source>
        <dbReference type="Google" id="ProtNLM"/>
    </source>
</evidence>
<dbReference type="InterPro" id="IPR001680">
    <property type="entry name" value="WD40_rpt"/>
</dbReference>
<reference evidence="4" key="1">
    <citation type="submission" date="2021-01" db="EMBL/GenBank/DDBJ databases">
        <authorList>
            <person name="Corre E."/>
            <person name="Pelletier E."/>
            <person name="Niang G."/>
            <person name="Scheremetjew M."/>
            <person name="Finn R."/>
            <person name="Kale V."/>
            <person name="Holt S."/>
            <person name="Cochrane G."/>
            <person name="Meng A."/>
            <person name="Brown T."/>
            <person name="Cohen L."/>
        </authorList>
    </citation>
    <scope>NUCLEOTIDE SEQUENCE</scope>
    <source>
        <strain evidence="4">CCMP2877</strain>
    </source>
</reference>
<dbReference type="SUPFAM" id="SSF50978">
    <property type="entry name" value="WD40 repeat-like"/>
    <property type="match status" value="1"/>
</dbReference>
<dbReference type="PROSITE" id="PS50294">
    <property type="entry name" value="WD_REPEATS_REGION"/>
    <property type="match status" value="1"/>
</dbReference>
<feature type="repeat" description="WD" evidence="3">
    <location>
        <begin position="139"/>
        <end position="171"/>
    </location>
</feature>
<dbReference type="EMBL" id="HBGJ01005086">
    <property type="protein sequence ID" value="CAD9244740.1"/>
    <property type="molecule type" value="Transcribed_RNA"/>
</dbReference>